<sequence>MPSKINLILNDFVALFFPNICIGCKGSLPNGMNHICPACQYDLPKTNNYKQEVPHIDQKLAGSIQFSHILAYLHFQKKGIVQHILHELKYNHKEDIGLMIGRWYGHDLLLGGFTNEFDMIIPVPLHSSKQRKRGYNQSEAFAKGLSEVLKAEVCLGLSRVAASETQTRKSRVERLENVKSIFEIVNASEIQGKRVLLVDDVITTGATLLACGNVLIEAGIKELSFAVIAATR</sequence>
<dbReference type="Pfam" id="PF00156">
    <property type="entry name" value="Pribosyltran"/>
    <property type="match status" value="1"/>
</dbReference>
<comment type="caution">
    <text evidence="3">The sequence shown here is derived from an EMBL/GenBank/DDBJ whole genome shotgun (WGS) entry which is preliminary data.</text>
</comment>
<keyword evidence="4" id="KW-1185">Reference proteome</keyword>
<comment type="similarity">
    <text evidence="1">Belongs to the ComF/GntX family.</text>
</comment>
<dbReference type="Gene3D" id="3.40.50.2020">
    <property type="match status" value="1"/>
</dbReference>
<dbReference type="InterPro" id="IPR000836">
    <property type="entry name" value="PRTase_dom"/>
</dbReference>
<dbReference type="EMBL" id="JSVA01000001">
    <property type="protein sequence ID" value="KOF04549.1"/>
    <property type="molecule type" value="Genomic_DNA"/>
</dbReference>
<evidence type="ECO:0000259" key="2">
    <source>
        <dbReference type="Pfam" id="PF00156"/>
    </source>
</evidence>
<accession>A0A0L8AQF4</accession>
<dbReference type="InterPro" id="IPR029057">
    <property type="entry name" value="PRTase-like"/>
</dbReference>
<name>A0A0L8AQF4_9BACT</name>
<protein>
    <recommendedName>
        <fullName evidence="2">Phosphoribosyltransferase domain-containing protein</fullName>
    </recommendedName>
</protein>
<dbReference type="PANTHER" id="PTHR47505">
    <property type="entry name" value="DNA UTILIZATION PROTEIN YHGH"/>
    <property type="match status" value="1"/>
</dbReference>
<evidence type="ECO:0000256" key="1">
    <source>
        <dbReference type="ARBA" id="ARBA00008007"/>
    </source>
</evidence>
<dbReference type="PANTHER" id="PTHR47505:SF1">
    <property type="entry name" value="DNA UTILIZATION PROTEIN YHGH"/>
    <property type="match status" value="1"/>
</dbReference>
<dbReference type="SUPFAM" id="SSF53271">
    <property type="entry name" value="PRTase-like"/>
    <property type="match status" value="1"/>
</dbReference>
<gene>
    <name evidence="3" type="ORF">OB69_00340</name>
</gene>
<proteinExistence type="inferred from homology"/>
<dbReference type="Proteomes" id="UP000036908">
    <property type="component" value="Unassembled WGS sequence"/>
</dbReference>
<reference evidence="4" key="1">
    <citation type="submission" date="2014-11" db="EMBL/GenBank/DDBJ databases">
        <title>Genome sequencing of Roseivirga sp. D-25.</title>
        <authorList>
            <person name="Selvaratnam C."/>
            <person name="Thevarajoo S."/>
            <person name="Goh K.M."/>
            <person name="Eee R."/>
            <person name="Chan K.-G."/>
            <person name="Chong C.S."/>
        </authorList>
    </citation>
    <scope>NUCLEOTIDE SEQUENCE [LARGE SCALE GENOMIC DNA]</scope>
    <source>
        <strain evidence="4">D-25</strain>
    </source>
</reference>
<dbReference type="PATRIC" id="fig|1566026.4.peg.70"/>
<feature type="domain" description="Phosphoribosyltransferase" evidence="2">
    <location>
        <begin position="139"/>
        <end position="230"/>
    </location>
</feature>
<evidence type="ECO:0000313" key="4">
    <source>
        <dbReference type="Proteomes" id="UP000036908"/>
    </source>
</evidence>
<evidence type="ECO:0000313" key="3">
    <source>
        <dbReference type="EMBL" id="KOF04549.1"/>
    </source>
</evidence>
<dbReference type="AlphaFoldDB" id="A0A0L8AQF4"/>
<organism evidence="3 4">
    <name type="scientific">Roseivirga seohaensis subsp. aquiponti</name>
    <dbReference type="NCBI Taxonomy" id="1566026"/>
    <lineage>
        <taxon>Bacteria</taxon>
        <taxon>Pseudomonadati</taxon>
        <taxon>Bacteroidota</taxon>
        <taxon>Cytophagia</taxon>
        <taxon>Cytophagales</taxon>
        <taxon>Roseivirgaceae</taxon>
        <taxon>Roseivirga</taxon>
    </lineage>
</organism>
<dbReference type="OrthoDB" id="9779910at2"/>
<dbReference type="InterPro" id="IPR051910">
    <property type="entry name" value="ComF/GntX_DNA_util-trans"/>
</dbReference>
<dbReference type="CDD" id="cd06223">
    <property type="entry name" value="PRTases_typeI"/>
    <property type="match status" value="1"/>
</dbReference>